<evidence type="ECO:0000259" key="3">
    <source>
        <dbReference type="Pfam" id="PF20581"/>
    </source>
</evidence>
<feature type="transmembrane region" description="Helical" evidence="1">
    <location>
        <begin position="520"/>
        <end position="540"/>
    </location>
</feature>
<feature type="transmembrane region" description="Helical" evidence="1">
    <location>
        <begin position="459"/>
        <end position="480"/>
    </location>
</feature>
<evidence type="ECO:0000259" key="2">
    <source>
        <dbReference type="Pfam" id="PF20580"/>
    </source>
</evidence>
<dbReference type="Pfam" id="PF20580">
    <property type="entry name" value="DUF6784"/>
    <property type="match status" value="1"/>
</dbReference>
<evidence type="ECO:0000313" key="5">
    <source>
        <dbReference type="Proteomes" id="UP000520814"/>
    </source>
</evidence>
<reference evidence="4 5" key="1">
    <citation type="submission" date="2020-08" db="EMBL/GenBank/DDBJ databases">
        <title>Genomic Encyclopedia of Type Strains, Phase IV (KMG-IV): sequencing the most valuable type-strain genomes for metagenomic binning, comparative biology and taxonomic classification.</title>
        <authorList>
            <person name="Goeker M."/>
        </authorList>
    </citation>
    <scope>NUCLEOTIDE SEQUENCE [LARGE SCALE GENOMIC DNA]</scope>
    <source>
        <strain evidence="4 5">DSM 23562</strain>
    </source>
</reference>
<dbReference type="RefSeq" id="WP_184198606.1">
    <property type="nucleotide sequence ID" value="NZ_JACHGW010000003.1"/>
</dbReference>
<feature type="transmembrane region" description="Helical" evidence="1">
    <location>
        <begin position="202"/>
        <end position="223"/>
    </location>
</feature>
<feature type="transmembrane region" description="Helical" evidence="1">
    <location>
        <begin position="366"/>
        <end position="386"/>
    </location>
</feature>
<keyword evidence="1" id="KW-0812">Transmembrane</keyword>
<feature type="transmembrane region" description="Helical" evidence="1">
    <location>
        <begin position="271"/>
        <end position="289"/>
    </location>
</feature>
<dbReference type="EMBL" id="JACHGW010000003">
    <property type="protein sequence ID" value="MBB6051513.1"/>
    <property type="molecule type" value="Genomic_DNA"/>
</dbReference>
<accession>A0A7W9W7C9</accession>
<keyword evidence="5" id="KW-1185">Reference proteome</keyword>
<feature type="transmembrane region" description="Helical" evidence="1">
    <location>
        <begin position="589"/>
        <end position="610"/>
    </location>
</feature>
<feature type="transmembrane region" description="Helical" evidence="1">
    <location>
        <begin position="148"/>
        <end position="169"/>
    </location>
</feature>
<dbReference type="InterPro" id="IPR046711">
    <property type="entry name" value="DUF6784"/>
</dbReference>
<feature type="transmembrane region" description="Helical" evidence="1">
    <location>
        <begin position="243"/>
        <end position="264"/>
    </location>
</feature>
<feature type="transmembrane region" description="Helical" evidence="1">
    <location>
        <begin position="309"/>
        <end position="330"/>
    </location>
</feature>
<evidence type="ECO:0000256" key="1">
    <source>
        <dbReference type="SAM" id="Phobius"/>
    </source>
</evidence>
<feature type="transmembrane region" description="Helical" evidence="1">
    <location>
        <begin position="28"/>
        <end position="52"/>
    </location>
</feature>
<keyword evidence="1" id="KW-0472">Membrane</keyword>
<proteinExistence type="predicted"/>
<sequence>MFTPRALILGLIGAVVVCVWTPYNNYKVAATLLGGNQFPTVAFAVLALLAALRQLVPRLKISPAELATVWTILLVTSGIPSSGLMRTLIPNIPAPVALSTASNEWERKVWGAQPSWLKMHDETAARAFFGGYPRGQEHVPWGAWLGPLLAWGVPAVLFLLASFCVAAVFRKQWIESERFAFPLVTLPLQLATEPQSLTRRPVFWLGLVLTMSLHGLKGFHLLYPTLPDITTNWSLMDYLTEPPLNQIGPFAIFFYPLVVGLGYLLPGEVGLSVWLFHLLFKLESLIAAVNNWDQPGALGFFSQRQFHSLQAFGGAIALTAWCLWTARHHLKHVFSEPEYGRVRLGLAVSFGGLGLWELLAGVPAPLVLLSLLFVVLALVTVGWATCQAGILFMAMPYTSLDVLAPTLGTAPFSPTALYTLYRVEYATVYNTRELLLPGLLNAAKLGEGTGLGAKTHTRWLGIAVALAVVVGAWACIRLPYLSGGASMLTERWTYETGPQIPLKVLGNAASVPYKPAPSNGLHVLGGFLLVGGLLLARLRLGAGLHPIGFLAASVHGVHTTWFSILLGWLAKSLMMRYGGMGLYKAALPFFLGLIVGDVLSAAFWIGMGYVTGVGYNNLPS</sequence>
<gene>
    <name evidence="4" type="ORF">HNQ39_003323</name>
</gene>
<feature type="domain" description="DUF6785" evidence="3">
    <location>
        <begin position="3"/>
        <end position="483"/>
    </location>
</feature>
<dbReference type="AlphaFoldDB" id="A0A7W9W7C9"/>
<dbReference type="Pfam" id="PF20581">
    <property type="entry name" value="DUF6785"/>
    <property type="match status" value="1"/>
</dbReference>
<feature type="transmembrane region" description="Helical" evidence="1">
    <location>
        <begin position="547"/>
        <end position="569"/>
    </location>
</feature>
<dbReference type="InterPro" id="IPR046712">
    <property type="entry name" value="DUF6785"/>
</dbReference>
<keyword evidence="1" id="KW-1133">Transmembrane helix</keyword>
<organism evidence="4 5">
    <name type="scientific">Armatimonas rosea</name>
    <dbReference type="NCBI Taxonomy" id="685828"/>
    <lineage>
        <taxon>Bacteria</taxon>
        <taxon>Bacillati</taxon>
        <taxon>Armatimonadota</taxon>
        <taxon>Armatimonadia</taxon>
        <taxon>Armatimonadales</taxon>
        <taxon>Armatimonadaceae</taxon>
        <taxon>Armatimonas</taxon>
    </lineage>
</organism>
<feature type="transmembrane region" description="Helical" evidence="1">
    <location>
        <begin position="342"/>
        <end position="360"/>
    </location>
</feature>
<evidence type="ECO:0000313" key="4">
    <source>
        <dbReference type="EMBL" id="MBB6051513.1"/>
    </source>
</evidence>
<name>A0A7W9W7C9_ARMRO</name>
<dbReference type="Proteomes" id="UP000520814">
    <property type="component" value="Unassembled WGS sequence"/>
</dbReference>
<protein>
    <submittedName>
        <fullName evidence="4">Putative membrane protein YeaQ/YmgE (Transglycosylase-associated protein family)</fullName>
    </submittedName>
</protein>
<feature type="transmembrane region" description="Helical" evidence="1">
    <location>
        <begin position="64"/>
        <end position="85"/>
    </location>
</feature>
<comment type="caution">
    <text evidence="4">The sequence shown here is derived from an EMBL/GenBank/DDBJ whole genome shotgun (WGS) entry which is preliminary data.</text>
</comment>
<feature type="domain" description="DUF6784" evidence="2">
    <location>
        <begin position="523"/>
        <end position="616"/>
    </location>
</feature>